<geneLocation type="mitochondrion" evidence="17"/>
<evidence type="ECO:0000256" key="14">
    <source>
        <dbReference type="ARBA" id="ARBA00031019"/>
    </source>
</evidence>
<dbReference type="EC" id="7.1.1.2" evidence="3"/>
<evidence type="ECO:0000256" key="4">
    <source>
        <dbReference type="ARBA" id="ARBA00021095"/>
    </source>
</evidence>
<evidence type="ECO:0000256" key="1">
    <source>
        <dbReference type="ARBA" id="ARBA00004225"/>
    </source>
</evidence>
<protein>
    <recommendedName>
        <fullName evidence="4">NADH-ubiquinone oxidoreductase chain 6</fullName>
        <ecNumber evidence="3">7.1.1.2</ecNumber>
    </recommendedName>
    <alternativeName>
        <fullName evidence="14">NADH dehydrogenase subunit 6</fullName>
    </alternativeName>
</protein>
<keyword evidence="8" id="KW-1278">Translocase</keyword>
<keyword evidence="9" id="KW-0249">Electron transport</keyword>
<evidence type="ECO:0000256" key="9">
    <source>
        <dbReference type="ARBA" id="ARBA00022982"/>
    </source>
</evidence>
<dbReference type="EMBL" id="MG193481">
    <property type="protein sequence ID" value="AXS66208.1"/>
    <property type="molecule type" value="Genomic_DNA"/>
</dbReference>
<keyword evidence="6" id="KW-0679">Respiratory chain</keyword>
<evidence type="ECO:0000256" key="10">
    <source>
        <dbReference type="ARBA" id="ARBA00022989"/>
    </source>
</evidence>
<evidence type="ECO:0000256" key="2">
    <source>
        <dbReference type="ARBA" id="ARBA00005698"/>
    </source>
</evidence>
<dbReference type="InterPro" id="IPR050269">
    <property type="entry name" value="ComplexI_Subunit6"/>
</dbReference>
<evidence type="ECO:0000256" key="13">
    <source>
        <dbReference type="ARBA" id="ARBA00023136"/>
    </source>
</evidence>
<dbReference type="GO" id="GO:0031966">
    <property type="term" value="C:mitochondrial membrane"/>
    <property type="evidence" value="ECO:0007669"/>
    <property type="project" value="UniProtKB-SubCell"/>
</dbReference>
<evidence type="ECO:0000256" key="11">
    <source>
        <dbReference type="ARBA" id="ARBA00023027"/>
    </source>
</evidence>
<name>A0A346RJG1_9CUCU</name>
<organism evidence="17">
    <name type="scientific">Tenebrionoidea sp. 24 KM-2017</name>
    <dbReference type="NCBI Taxonomy" id="2219480"/>
    <lineage>
        <taxon>Eukaryota</taxon>
        <taxon>Metazoa</taxon>
        <taxon>Ecdysozoa</taxon>
        <taxon>Arthropoda</taxon>
        <taxon>Hexapoda</taxon>
        <taxon>Insecta</taxon>
        <taxon>Pterygota</taxon>
        <taxon>Neoptera</taxon>
        <taxon>Endopterygota</taxon>
        <taxon>Coleoptera</taxon>
        <taxon>Polyphaga</taxon>
        <taxon>Cucujiformia</taxon>
    </lineage>
</organism>
<comment type="catalytic activity">
    <reaction evidence="15">
        <text>a ubiquinone + NADH + 5 H(+)(in) = a ubiquinol + NAD(+) + 4 H(+)(out)</text>
        <dbReference type="Rhea" id="RHEA:29091"/>
        <dbReference type="Rhea" id="RHEA-COMP:9565"/>
        <dbReference type="Rhea" id="RHEA-COMP:9566"/>
        <dbReference type="ChEBI" id="CHEBI:15378"/>
        <dbReference type="ChEBI" id="CHEBI:16389"/>
        <dbReference type="ChEBI" id="CHEBI:17976"/>
        <dbReference type="ChEBI" id="CHEBI:57540"/>
        <dbReference type="ChEBI" id="CHEBI:57945"/>
        <dbReference type="EC" id="7.1.1.2"/>
    </reaction>
</comment>
<keyword evidence="7 16" id="KW-0812">Transmembrane</keyword>
<keyword evidence="13 16" id="KW-0472">Membrane</keyword>
<evidence type="ECO:0000256" key="12">
    <source>
        <dbReference type="ARBA" id="ARBA00023128"/>
    </source>
</evidence>
<dbReference type="PANTHER" id="PTHR11435">
    <property type="entry name" value="NADH UBIQUINONE OXIDOREDUCTASE SUBUNIT ND6"/>
    <property type="match status" value="1"/>
</dbReference>
<proteinExistence type="inferred from homology"/>
<feature type="transmembrane region" description="Helical" evidence="16">
    <location>
        <begin position="7"/>
        <end position="30"/>
    </location>
</feature>
<dbReference type="PANTHER" id="PTHR11435:SF1">
    <property type="entry name" value="NADH-UBIQUINONE OXIDOREDUCTASE CHAIN 6"/>
    <property type="match status" value="1"/>
</dbReference>
<accession>A0A346RJG1</accession>
<evidence type="ECO:0000256" key="16">
    <source>
        <dbReference type="SAM" id="Phobius"/>
    </source>
</evidence>
<evidence type="ECO:0000256" key="5">
    <source>
        <dbReference type="ARBA" id="ARBA00022448"/>
    </source>
</evidence>
<dbReference type="AlphaFoldDB" id="A0A346RJG1"/>
<keyword evidence="12 17" id="KW-0496">Mitochondrion</keyword>
<evidence type="ECO:0000256" key="7">
    <source>
        <dbReference type="ARBA" id="ARBA00022692"/>
    </source>
</evidence>
<keyword evidence="11" id="KW-0520">NAD</keyword>
<feature type="transmembrane region" description="Helical" evidence="16">
    <location>
        <begin position="76"/>
        <end position="95"/>
    </location>
</feature>
<gene>
    <name evidence="17" type="primary">nad6</name>
</gene>
<evidence type="ECO:0000256" key="3">
    <source>
        <dbReference type="ARBA" id="ARBA00012944"/>
    </source>
</evidence>
<sequence>MLLMLMISIFTIFISHPLTLSIMLFLQTILTCLFTGNLTFNYWYSYILFIIMVGGMLIIFIYMINIAANEKFKANLNLYLILLTMMSLFLMMKFFKIMNFSIKTQETLEFKNIINLNFSMMKYFYMPISMILIFAMIYLFIILILTVKISNFSKGPMRQMN</sequence>
<evidence type="ECO:0000256" key="8">
    <source>
        <dbReference type="ARBA" id="ARBA00022967"/>
    </source>
</evidence>
<evidence type="ECO:0000256" key="15">
    <source>
        <dbReference type="ARBA" id="ARBA00049551"/>
    </source>
</evidence>
<feature type="transmembrane region" description="Helical" evidence="16">
    <location>
        <begin position="124"/>
        <end position="147"/>
    </location>
</feature>
<comment type="similarity">
    <text evidence="2">Belongs to the complex I subunit 6 family.</text>
</comment>
<reference evidence="17" key="1">
    <citation type="journal article" date="2018" name="J. ISSAAS">
        <title>The contribution of mitochondrial metagenomics to large-scale data mining and phylogenetic analysis of Coleoptera.</title>
        <authorList>
            <person name="Miller K."/>
            <person name="Linard B."/>
            <person name="Motyka M."/>
            <person name="Bocek M."/>
            <person name="Vogler A.P."/>
        </authorList>
    </citation>
    <scope>NUCLEOTIDE SEQUENCE</scope>
</reference>
<evidence type="ECO:0000256" key="6">
    <source>
        <dbReference type="ARBA" id="ARBA00022660"/>
    </source>
</evidence>
<evidence type="ECO:0000313" key="17">
    <source>
        <dbReference type="EMBL" id="AXS66208.1"/>
    </source>
</evidence>
<feature type="transmembrane region" description="Helical" evidence="16">
    <location>
        <begin position="42"/>
        <end position="64"/>
    </location>
</feature>
<keyword evidence="5" id="KW-0813">Transport</keyword>
<comment type="subcellular location">
    <subcellularLocation>
        <location evidence="1">Mitochondrion membrane</location>
        <topology evidence="1">Multi-pass membrane protein</topology>
    </subcellularLocation>
</comment>
<dbReference type="GO" id="GO:0008137">
    <property type="term" value="F:NADH dehydrogenase (ubiquinone) activity"/>
    <property type="evidence" value="ECO:0007669"/>
    <property type="project" value="UniProtKB-EC"/>
</dbReference>
<keyword evidence="10 16" id="KW-1133">Transmembrane helix</keyword>